<organism evidence="2 3">
    <name type="scientific">Talaromyces marneffei (strain ATCC 18224 / CBS 334.59 / QM 7333)</name>
    <name type="common">Penicillium marneffei</name>
    <dbReference type="NCBI Taxonomy" id="441960"/>
    <lineage>
        <taxon>Eukaryota</taxon>
        <taxon>Fungi</taxon>
        <taxon>Dikarya</taxon>
        <taxon>Ascomycota</taxon>
        <taxon>Pezizomycotina</taxon>
        <taxon>Eurotiomycetes</taxon>
        <taxon>Eurotiomycetidae</taxon>
        <taxon>Eurotiales</taxon>
        <taxon>Trichocomaceae</taxon>
        <taxon>Talaromyces</taxon>
        <taxon>Talaromyces sect. Talaromyces</taxon>
    </lineage>
</organism>
<evidence type="ECO:0000256" key="1">
    <source>
        <dbReference type="SAM" id="MobiDB-lite"/>
    </source>
</evidence>
<dbReference type="VEuPathDB" id="FungiDB:PMAA_010660"/>
<evidence type="ECO:0000313" key="3">
    <source>
        <dbReference type="Proteomes" id="UP000001294"/>
    </source>
</evidence>
<feature type="compositionally biased region" description="Low complexity" evidence="1">
    <location>
        <begin position="492"/>
        <end position="503"/>
    </location>
</feature>
<proteinExistence type="predicted"/>
<feature type="compositionally biased region" description="Polar residues" evidence="1">
    <location>
        <begin position="373"/>
        <end position="382"/>
    </location>
</feature>
<dbReference type="PhylomeDB" id="B6QUZ1"/>
<feature type="compositionally biased region" description="Low complexity" evidence="1">
    <location>
        <begin position="435"/>
        <end position="446"/>
    </location>
</feature>
<dbReference type="OrthoDB" id="5417628at2759"/>
<dbReference type="STRING" id="441960.B6QUZ1"/>
<evidence type="ECO:0000313" key="2">
    <source>
        <dbReference type="EMBL" id="EEA18787.1"/>
    </source>
</evidence>
<protein>
    <submittedName>
        <fullName evidence="2">Uncharacterized protein</fullName>
    </submittedName>
</protein>
<feature type="region of interest" description="Disordered" evidence="1">
    <location>
        <begin position="372"/>
        <end position="562"/>
    </location>
</feature>
<feature type="compositionally biased region" description="Polar residues" evidence="1">
    <location>
        <begin position="422"/>
        <end position="434"/>
    </location>
</feature>
<dbReference type="HOGENOM" id="CLU_018143_1_0_1"/>
<keyword evidence="3" id="KW-1185">Reference proteome</keyword>
<feature type="compositionally biased region" description="Basic and acidic residues" evidence="1">
    <location>
        <begin position="530"/>
        <end position="555"/>
    </location>
</feature>
<dbReference type="Proteomes" id="UP000001294">
    <property type="component" value="Unassembled WGS sequence"/>
</dbReference>
<dbReference type="AlphaFoldDB" id="B6QUZ1"/>
<reference evidence="3" key="1">
    <citation type="journal article" date="2015" name="Genome Announc.">
        <title>Genome sequence of the AIDS-associated pathogen Penicillium marneffei (ATCC18224) and its near taxonomic relative Talaromyces stipitatus (ATCC10500).</title>
        <authorList>
            <person name="Nierman W.C."/>
            <person name="Fedorova-Abrams N.D."/>
            <person name="Andrianopoulos A."/>
        </authorList>
    </citation>
    <scope>NUCLEOTIDE SEQUENCE [LARGE SCALE GENOMIC DNA]</scope>
    <source>
        <strain evidence="3">ATCC 18224 / CBS 334.59 / QM 7333</strain>
    </source>
</reference>
<feature type="compositionally biased region" description="Basic and acidic residues" evidence="1">
    <location>
        <begin position="454"/>
        <end position="470"/>
    </location>
</feature>
<dbReference type="EMBL" id="DS995906">
    <property type="protein sequence ID" value="EEA18787.1"/>
    <property type="molecule type" value="Genomic_DNA"/>
</dbReference>
<accession>B6QUZ1</accession>
<name>B6QUZ1_TALMQ</name>
<gene>
    <name evidence="2" type="ORF">PMAA_010660</name>
</gene>
<sequence length="562" mass="63059">MCSYFRSGPSIYELMVTMADSSYLNVPYFTPQLLYSQRSLGQLPILTSFIQSLPAQSPFRISIHSWEKPQPSRILESLMHPEDCVLFEVRIYTDNVCVAGTLFGPRTSWPHILEIDKNGNHEILRFPQFHPEVIDAYVWDAAETHGRIRVVISEGFSRPNRSPPFERVKDVVVFSFQHAPLNVLENCSIAWPNPNMWNQLPGNLFRLQMNHGRGFANIGGYIDYDGPTDDLHTHSPTRHDTTRYEPNWMMGFEGWAHKPATAQAPPPMMNWPNFTLNHMNFGCAPNAPNNPGFMGSDPFIEPGLAHRLRQSQHSIDDISMPDAGPISVSSRAMSSIAGMSFEHSYQPSIAASRDDDPFSVGYCDSRNPAKIHTTASSTQHTAIPSMPPISRPSAAAQARHESYSKNTSRAVSQADPKDFRQISGSSARSGQTDNVVETVTTRKVVVSPKAQVKGKKESKGSSRKNSHIEYEPTSEPSSREVSKSGPRHPHVVVRTTESVVHVSSETKRKRQSKAPDEIFQTSDSPSKKVFRVEKEHRNERDSHLEKELRLEKESSTADDDEI</sequence>